<dbReference type="eggNOG" id="ENOG502TGAS">
    <property type="taxonomic scope" value="Eukaryota"/>
</dbReference>
<dbReference type="InterPro" id="IPR036941">
    <property type="entry name" value="Rcpt_L-dom_sf"/>
</dbReference>
<dbReference type="OMA" id="EYYYDIY"/>
<feature type="domain" description="Receptor L-domain" evidence="2">
    <location>
        <begin position="193"/>
        <end position="294"/>
    </location>
</feature>
<proteinExistence type="predicted"/>
<protein>
    <recommendedName>
        <fullName evidence="2">Receptor L-domain domain-containing protein</fullName>
    </recommendedName>
</protein>
<dbReference type="EMBL" id="DS268432">
    <property type="protein sequence ID" value="EFO97266.1"/>
    <property type="molecule type" value="Genomic_DNA"/>
</dbReference>
<dbReference type="HOGENOM" id="CLU_498044_0_0_1"/>
<dbReference type="InterPro" id="IPR000494">
    <property type="entry name" value="Rcpt_L-dom"/>
</dbReference>
<keyword evidence="1" id="KW-0732">Signal</keyword>
<sequence>MYIIFLLIHFLFPTNGREQGPPPEDSGLFNEFEYYYDIYINESMIALPDVDPKYEIVQAVYISGNLKLSERELQIFFRNINTFRYGIRVNNTNLESLSFLKPYIVNNLDETVNSVEIINNQNLKTIGIDFENCNFCYNNILIINNPKLDLKEECDGIIMRYSSYRTIFGNHVDCGCEIKGDFNKFLTTMSPSCWMLFGNVTIDQNSNLALLTEKMVNVTRINGGLSVTNTIFTNLSFLSSIEIIQIDAYKSQYLANIDIINNTNLLTLGMKAKRDGLYLTIRDNPKLCITSQDLDNLFYGLSLDSNLDIKLCFNNETSSYWCQLPDSGDLNDLPDGCHNLTGNLVLDNNFNFANSYKLYDLQLIYGSLTITNSSLRTTNMFPSLQRIRSIEDNTIPLNVLNNTKLRKLFSGFTFKGIESGMAPTVENNINLPVYVVFCSFIKTRKAAIIKKNLQNCGDGSNIPVPKYDRTPYNIDVFRGVPIYFDVSHGSENPGGSGMLNNPWDRNSTDVDYSYDVETTTENSEKAVSFLFVTAYVISVIFSSF</sequence>
<dbReference type="FunCoup" id="E3MB39">
    <property type="interactions" value="1"/>
</dbReference>
<evidence type="ECO:0000313" key="4">
    <source>
        <dbReference type="Proteomes" id="UP000008281"/>
    </source>
</evidence>
<dbReference type="Proteomes" id="UP000008281">
    <property type="component" value="Unassembled WGS sequence"/>
</dbReference>
<organism evidence="4">
    <name type="scientific">Caenorhabditis remanei</name>
    <name type="common">Caenorhabditis vulgaris</name>
    <dbReference type="NCBI Taxonomy" id="31234"/>
    <lineage>
        <taxon>Eukaryota</taxon>
        <taxon>Metazoa</taxon>
        <taxon>Ecdysozoa</taxon>
        <taxon>Nematoda</taxon>
        <taxon>Chromadorea</taxon>
        <taxon>Rhabditida</taxon>
        <taxon>Rhabditina</taxon>
        <taxon>Rhabditomorpha</taxon>
        <taxon>Rhabditoidea</taxon>
        <taxon>Rhabditidae</taxon>
        <taxon>Peloderinae</taxon>
        <taxon>Caenorhabditis</taxon>
    </lineage>
</organism>
<dbReference type="PANTHER" id="PTHR21662:SF58">
    <property type="entry name" value="RECEPTOR L-DOMAIN DOMAIN-CONTAINING PROTEIN"/>
    <property type="match status" value="1"/>
</dbReference>
<accession>E3MB39</accession>
<evidence type="ECO:0000259" key="2">
    <source>
        <dbReference type="Pfam" id="PF01030"/>
    </source>
</evidence>
<feature type="domain" description="Receptor L-domain" evidence="2">
    <location>
        <begin position="336"/>
        <end position="409"/>
    </location>
</feature>
<dbReference type="OrthoDB" id="5791480at2759"/>
<dbReference type="AlphaFoldDB" id="E3MB39"/>
<dbReference type="SUPFAM" id="SSF52058">
    <property type="entry name" value="L domain-like"/>
    <property type="match status" value="3"/>
</dbReference>
<keyword evidence="4" id="KW-1185">Reference proteome</keyword>
<dbReference type="InterPro" id="IPR053079">
    <property type="entry name" value="SPS2_domain"/>
</dbReference>
<name>E3MB39_CAERE</name>
<feature type="chain" id="PRO_5003176503" description="Receptor L-domain domain-containing protein" evidence="1">
    <location>
        <begin position="17"/>
        <end position="544"/>
    </location>
</feature>
<feature type="signal peptide" evidence="1">
    <location>
        <begin position="1"/>
        <end position="16"/>
    </location>
</feature>
<dbReference type="PANTHER" id="PTHR21662">
    <property type="entry name" value="RECEPTOR PROTEIN-TYROSINE KINASE"/>
    <property type="match status" value="1"/>
</dbReference>
<evidence type="ECO:0000313" key="3">
    <source>
        <dbReference type="EMBL" id="EFO97266.1"/>
    </source>
</evidence>
<reference evidence="3" key="1">
    <citation type="submission" date="2007-07" db="EMBL/GenBank/DDBJ databases">
        <title>PCAP assembly of the Caenorhabditis remanei genome.</title>
        <authorList>
            <consortium name="The Caenorhabditis remanei Sequencing Consortium"/>
            <person name="Wilson R.K."/>
        </authorList>
    </citation>
    <scope>NUCLEOTIDE SEQUENCE [LARGE SCALE GENOMIC DNA]</scope>
    <source>
        <strain evidence="3">PB4641</strain>
    </source>
</reference>
<dbReference type="Gene3D" id="3.80.20.20">
    <property type="entry name" value="Receptor L-domain"/>
    <property type="match status" value="2"/>
</dbReference>
<gene>
    <name evidence="3" type="ORF">CRE_16690</name>
</gene>
<dbReference type="InParanoid" id="E3MB39"/>
<dbReference type="Pfam" id="PF01030">
    <property type="entry name" value="Recep_L_domain"/>
    <property type="match status" value="2"/>
</dbReference>
<evidence type="ECO:0000256" key="1">
    <source>
        <dbReference type="SAM" id="SignalP"/>
    </source>
</evidence>